<name>K0WUP9_9BACT</name>
<evidence type="ECO:0000313" key="1">
    <source>
        <dbReference type="EMBL" id="EJZ62987.1"/>
    </source>
</evidence>
<accession>K0WUP9</accession>
<comment type="caution">
    <text evidence="1">The sequence shown here is derived from an EMBL/GenBank/DDBJ whole genome shotgun (WGS) entry which is preliminary data.</text>
</comment>
<dbReference type="Proteomes" id="UP000006044">
    <property type="component" value="Unassembled WGS sequence"/>
</dbReference>
<protein>
    <submittedName>
        <fullName evidence="1">Uncharacterized protein</fullName>
    </submittedName>
</protein>
<reference evidence="1 2" key="1">
    <citation type="submission" date="2012-08" db="EMBL/GenBank/DDBJ databases">
        <title>The Genome Sequence of Barnesiella intestinihominis YIT 11860.</title>
        <authorList>
            <consortium name="The Broad Institute Genome Sequencing Platform"/>
            <person name="Earl A."/>
            <person name="Ward D."/>
            <person name="Feldgarden M."/>
            <person name="Gevers D."/>
            <person name="Morotomi M."/>
            <person name="Walker B."/>
            <person name="Young S.K."/>
            <person name="Zeng Q."/>
            <person name="Gargeya S."/>
            <person name="Fitzgerald M."/>
            <person name="Haas B."/>
            <person name="Abouelleil A."/>
            <person name="Alvarado L."/>
            <person name="Arachchi H.M."/>
            <person name="Berlin A.M."/>
            <person name="Chapman S.B."/>
            <person name="Goldberg J."/>
            <person name="Griggs A."/>
            <person name="Gujja S."/>
            <person name="Hansen M."/>
            <person name="Howarth C."/>
            <person name="Imamovic A."/>
            <person name="Larimer J."/>
            <person name="McCowen C."/>
            <person name="Montmayeur A."/>
            <person name="Murphy C."/>
            <person name="Neiman D."/>
            <person name="Pearson M."/>
            <person name="Priest M."/>
            <person name="Roberts A."/>
            <person name="Saif S."/>
            <person name="Shea T."/>
            <person name="Sisk P."/>
            <person name="Sykes S."/>
            <person name="Wortman J."/>
            <person name="Nusbaum C."/>
            <person name="Birren B."/>
        </authorList>
    </citation>
    <scope>NUCLEOTIDE SEQUENCE [LARGE SCALE GENOMIC DNA]</scope>
    <source>
        <strain evidence="1 2">YIT 11860</strain>
    </source>
</reference>
<keyword evidence="2" id="KW-1185">Reference proteome</keyword>
<dbReference type="EMBL" id="ADLE01000015">
    <property type="protein sequence ID" value="EJZ62987.1"/>
    <property type="molecule type" value="Genomic_DNA"/>
</dbReference>
<sequence>MTIIQIRKVSSIDIPLFNHIFINDPPFFSTQNKNYNFVFNSENTTFAEYSDLHFLLFQGKKKQETSLILRTSSAGKNNDVNRYTISPLFL</sequence>
<organism evidence="1 2">
    <name type="scientific">Barnesiella intestinihominis YIT 11860</name>
    <dbReference type="NCBI Taxonomy" id="742726"/>
    <lineage>
        <taxon>Bacteria</taxon>
        <taxon>Pseudomonadati</taxon>
        <taxon>Bacteroidota</taxon>
        <taxon>Bacteroidia</taxon>
        <taxon>Bacteroidales</taxon>
        <taxon>Barnesiellaceae</taxon>
        <taxon>Barnesiella</taxon>
    </lineage>
</organism>
<proteinExistence type="predicted"/>
<dbReference type="AlphaFoldDB" id="K0WUP9"/>
<gene>
    <name evidence="1" type="ORF">HMPREF9448_02341</name>
</gene>
<dbReference type="HOGENOM" id="CLU_2434883_0_0_10"/>
<evidence type="ECO:0000313" key="2">
    <source>
        <dbReference type="Proteomes" id="UP000006044"/>
    </source>
</evidence>
<dbReference type="STRING" id="742726.HMPREF9448_02341"/>